<comment type="similarity">
    <text evidence="7">Belongs to the binding-protein-dependent transport system permease family.</text>
</comment>
<keyword evidence="6 7" id="KW-0472">Membrane</keyword>
<feature type="transmembrane region" description="Helical" evidence="7">
    <location>
        <begin position="145"/>
        <end position="164"/>
    </location>
</feature>
<name>A0A3T0D460_9FIRM</name>
<organism evidence="9 10">
    <name type="scientific">Caldicellulosiruptor changbaiensis</name>
    <dbReference type="NCBI Taxonomy" id="1222016"/>
    <lineage>
        <taxon>Bacteria</taxon>
        <taxon>Bacillati</taxon>
        <taxon>Bacillota</taxon>
        <taxon>Bacillota incertae sedis</taxon>
        <taxon>Caldicellulosiruptorales</taxon>
        <taxon>Caldicellulosiruptoraceae</taxon>
        <taxon>Caldicellulosiruptor</taxon>
    </lineage>
</organism>
<feature type="transmembrane region" description="Helical" evidence="7">
    <location>
        <begin position="109"/>
        <end position="133"/>
    </location>
</feature>
<dbReference type="AlphaFoldDB" id="A0A3T0D460"/>
<dbReference type="GO" id="GO:0005886">
    <property type="term" value="C:plasma membrane"/>
    <property type="evidence" value="ECO:0007669"/>
    <property type="project" value="UniProtKB-SubCell"/>
</dbReference>
<evidence type="ECO:0000256" key="1">
    <source>
        <dbReference type="ARBA" id="ARBA00004651"/>
    </source>
</evidence>
<evidence type="ECO:0000313" key="9">
    <source>
        <dbReference type="EMBL" id="AZT89840.1"/>
    </source>
</evidence>
<keyword evidence="4 7" id="KW-0812">Transmembrane</keyword>
<feature type="transmembrane region" description="Helical" evidence="7">
    <location>
        <begin position="78"/>
        <end position="97"/>
    </location>
</feature>
<evidence type="ECO:0000256" key="2">
    <source>
        <dbReference type="ARBA" id="ARBA00022448"/>
    </source>
</evidence>
<keyword evidence="2 7" id="KW-0813">Transport</keyword>
<keyword evidence="3" id="KW-1003">Cell membrane</keyword>
<dbReference type="CDD" id="cd06261">
    <property type="entry name" value="TM_PBP2"/>
    <property type="match status" value="1"/>
</dbReference>
<dbReference type="Gene3D" id="1.10.3720.10">
    <property type="entry name" value="MetI-like"/>
    <property type="match status" value="1"/>
</dbReference>
<evidence type="ECO:0000256" key="6">
    <source>
        <dbReference type="ARBA" id="ARBA00023136"/>
    </source>
</evidence>
<evidence type="ECO:0000256" key="4">
    <source>
        <dbReference type="ARBA" id="ARBA00022692"/>
    </source>
</evidence>
<reference evidence="9 10" key="1">
    <citation type="submission" date="2018-12" db="EMBL/GenBank/DDBJ databases">
        <title>Genome sequence from the cellulolytic species, Caldicellulosiruptor changbaiensis.</title>
        <authorList>
            <person name="Blumer-Schuette S.E."/>
            <person name="Mendoza C."/>
        </authorList>
    </citation>
    <scope>NUCLEOTIDE SEQUENCE [LARGE SCALE GENOMIC DNA]</scope>
    <source>
        <strain evidence="9 10">CBS-Z</strain>
    </source>
</reference>
<dbReference type="KEGG" id="ccha:ELD05_03750"/>
<evidence type="ECO:0000256" key="3">
    <source>
        <dbReference type="ARBA" id="ARBA00022475"/>
    </source>
</evidence>
<accession>A0A3T0D460</accession>
<evidence type="ECO:0000256" key="5">
    <source>
        <dbReference type="ARBA" id="ARBA00022989"/>
    </source>
</evidence>
<feature type="transmembrane region" description="Helical" evidence="7">
    <location>
        <begin position="185"/>
        <end position="208"/>
    </location>
</feature>
<dbReference type="SUPFAM" id="SSF161098">
    <property type="entry name" value="MetI-like"/>
    <property type="match status" value="1"/>
</dbReference>
<dbReference type="InterPro" id="IPR000515">
    <property type="entry name" value="MetI-like"/>
</dbReference>
<keyword evidence="5 7" id="KW-1133">Transmembrane helix</keyword>
<proteinExistence type="inferred from homology"/>
<dbReference type="Pfam" id="PF00528">
    <property type="entry name" value="BPD_transp_1"/>
    <property type="match status" value="1"/>
</dbReference>
<evidence type="ECO:0000256" key="7">
    <source>
        <dbReference type="RuleBase" id="RU363032"/>
    </source>
</evidence>
<feature type="transmembrane region" description="Helical" evidence="7">
    <location>
        <begin position="12"/>
        <end position="32"/>
    </location>
</feature>
<dbReference type="GO" id="GO:0055085">
    <property type="term" value="P:transmembrane transport"/>
    <property type="evidence" value="ECO:0007669"/>
    <property type="project" value="InterPro"/>
</dbReference>
<feature type="transmembrane region" description="Helical" evidence="7">
    <location>
        <begin position="244"/>
        <end position="265"/>
    </location>
</feature>
<comment type="subcellular location">
    <subcellularLocation>
        <location evidence="1 7">Cell membrane</location>
        <topology evidence="1 7">Multi-pass membrane protein</topology>
    </subcellularLocation>
</comment>
<gene>
    <name evidence="9" type="ORF">ELD05_03750</name>
</gene>
<keyword evidence="10" id="KW-1185">Reference proteome</keyword>
<dbReference type="InterPro" id="IPR035906">
    <property type="entry name" value="MetI-like_sf"/>
</dbReference>
<feature type="domain" description="ABC transmembrane type-1" evidence="8">
    <location>
        <begin position="74"/>
        <end position="265"/>
    </location>
</feature>
<evidence type="ECO:0000259" key="8">
    <source>
        <dbReference type="PROSITE" id="PS50928"/>
    </source>
</evidence>
<dbReference type="PROSITE" id="PS50928">
    <property type="entry name" value="ABC_TM1"/>
    <property type="match status" value="1"/>
</dbReference>
<sequence>MRRSKVIRTFLFHLITLLFGYIMLYPLLWMFFSSFKDNSEIFLNAHELLPKRWLFKNYLDGWKGFAGYPFSVFFKNSFIVTVIGTIGAVISSAIVAYGFARCKFKGKGFWFGCMILTMLLPYQVVMIPQYIMFQKLGWVNTFKPLLVPAFLGQPFFIFLMIQFIRGIPDELDEAAKIDGCSKYSIFTRIILPLISPALITSAIFSFLWRWDDFLGPLLYLSKPELYTVSLGLRMFSDPTAVSNWGAAFAMATLSLVPSFIIFIFFQRYLVEGIVTTGLKG</sequence>
<dbReference type="PANTHER" id="PTHR43744">
    <property type="entry name" value="ABC TRANSPORTER PERMEASE PROTEIN MG189-RELATED-RELATED"/>
    <property type="match status" value="1"/>
</dbReference>
<dbReference type="Proteomes" id="UP000282930">
    <property type="component" value="Chromosome"/>
</dbReference>
<evidence type="ECO:0000313" key="10">
    <source>
        <dbReference type="Proteomes" id="UP000282930"/>
    </source>
</evidence>
<protein>
    <submittedName>
        <fullName evidence="9">Carbohydrate ABC transporter permease</fullName>
    </submittedName>
</protein>
<dbReference type="RefSeq" id="WP_127351415.1">
    <property type="nucleotide sequence ID" value="NZ_CP034791.1"/>
</dbReference>
<dbReference type="PANTHER" id="PTHR43744:SF6">
    <property type="entry name" value="ABC TRANSPORTER PERMEASE PROTEIN YESQ-RELATED"/>
    <property type="match status" value="1"/>
</dbReference>
<dbReference type="EMBL" id="CP034791">
    <property type="protein sequence ID" value="AZT89840.1"/>
    <property type="molecule type" value="Genomic_DNA"/>
</dbReference>